<keyword evidence="1" id="KW-0808">Transferase</keyword>
<evidence type="ECO:0000313" key="2">
    <source>
        <dbReference type="Proteomes" id="UP000215145"/>
    </source>
</evidence>
<proteinExistence type="predicted"/>
<evidence type="ECO:0000313" key="1">
    <source>
        <dbReference type="EMBL" id="OXM14120.1"/>
    </source>
</evidence>
<keyword evidence="2" id="KW-1185">Reference proteome</keyword>
<accession>A0A229NW85</accession>
<dbReference type="SUPFAM" id="SSF51161">
    <property type="entry name" value="Trimeric LpxA-like enzymes"/>
    <property type="match status" value="1"/>
</dbReference>
<gene>
    <name evidence="1" type="ORF">CGZ75_14185</name>
</gene>
<dbReference type="Proteomes" id="UP000215145">
    <property type="component" value="Unassembled WGS sequence"/>
</dbReference>
<organism evidence="1 2">
    <name type="scientific">Paenibacillus herberti</name>
    <dbReference type="NCBI Taxonomy" id="1619309"/>
    <lineage>
        <taxon>Bacteria</taxon>
        <taxon>Bacillati</taxon>
        <taxon>Bacillota</taxon>
        <taxon>Bacilli</taxon>
        <taxon>Bacillales</taxon>
        <taxon>Paenibacillaceae</taxon>
        <taxon>Paenibacillus</taxon>
    </lineage>
</organism>
<dbReference type="EMBL" id="NMUQ01000002">
    <property type="protein sequence ID" value="OXM14120.1"/>
    <property type="molecule type" value="Genomic_DNA"/>
</dbReference>
<protein>
    <submittedName>
        <fullName evidence="1">Serine acetyltransferase</fullName>
    </submittedName>
</protein>
<dbReference type="GO" id="GO:0016740">
    <property type="term" value="F:transferase activity"/>
    <property type="evidence" value="ECO:0007669"/>
    <property type="project" value="UniProtKB-KW"/>
</dbReference>
<dbReference type="AlphaFoldDB" id="A0A229NW85"/>
<reference evidence="1 2" key="1">
    <citation type="submission" date="2017-07" db="EMBL/GenBank/DDBJ databases">
        <title>Paenibacillus herberti R33 genome sequencing and assembly.</title>
        <authorList>
            <person name="Su W."/>
        </authorList>
    </citation>
    <scope>NUCLEOTIDE SEQUENCE [LARGE SCALE GENOMIC DNA]</scope>
    <source>
        <strain evidence="1 2">R33</strain>
    </source>
</reference>
<name>A0A229NW85_9BACL</name>
<dbReference type="RefSeq" id="WP_089524942.1">
    <property type="nucleotide sequence ID" value="NZ_NMUQ01000002.1"/>
</dbReference>
<dbReference type="OrthoDB" id="9801697at2"/>
<dbReference type="InterPro" id="IPR011004">
    <property type="entry name" value="Trimer_LpxA-like_sf"/>
</dbReference>
<comment type="caution">
    <text evidence="1">The sequence shown here is derived from an EMBL/GenBank/DDBJ whole genome shotgun (WGS) entry which is preliminary data.</text>
</comment>
<sequence length="243" mass="27440">MELTMFTLSLSVDELKQYVFNQLNNFFPDKRLFMHDKLFDQSILLALDRTEFCFRHITLKSFHYDGETFFSHFHSDQYTIFLWFLSNSLLKVFNDTEIASKVFYLNKILNGVACMYDTKLPNIFLIVHGGSIVLGKANYSDFFVCYQGCTVGAIKGVYPTLERGVAMAPQSSIIGNCIVGAGSTIGNQALLRNQSLLNQSLYYRDTSTGSHMIQNTSKSWAQSFFNVPILSVEGCNNAQNNSG</sequence>